<dbReference type="EMBL" id="BRXX01000266">
    <property type="protein sequence ID" value="GMI01432.1"/>
    <property type="molecule type" value="Genomic_DNA"/>
</dbReference>
<comment type="caution">
    <text evidence="3">The sequence shown here is derived from an EMBL/GenBank/DDBJ whole genome shotgun (WGS) entry which is preliminary data.</text>
</comment>
<evidence type="ECO:0000313" key="3">
    <source>
        <dbReference type="EMBL" id="GMI01432.1"/>
    </source>
</evidence>
<accession>A0A9W7C7J1</accession>
<organism evidence="3 4">
    <name type="scientific">Triparma verrucosa</name>
    <dbReference type="NCBI Taxonomy" id="1606542"/>
    <lineage>
        <taxon>Eukaryota</taxon>
        <taxon>Sar</taxon>
        <taxon>Stramenopiles</taxon>
        <taxon>Ochrophyta</taxon>
        <taxon>Bolidophyceae</taxon>
        <taxon>Parmales</taxon>
        <taxon>Triparmaceae</taxon>
        <taxon>Triparma</taxon>
    </lineage>
</organism>
<gene>
    <name evidence="3" type="ORF">TrVE_jg10735</name>
</gene>
<feature type="region of interest" description="Disordered" evidence="1">
    <location>
        <begin position="180"/>
        <end position="245"/>
    </location>
</feature>
<feature type="transmembrane region" description="Helical" evidence="2">
    <location>
        <begin position="137"/>
        <end position="156"/>
    </location>
</feature>
<evidence type="ECO:0000313" key="4">
    <source>
        <dbReference type="Proteomes" id="UP001165160"/>
    </source>
</evidence>
<proteinExistence type="predicted"/>
<dbReference type="AlphaFoldDB" id="A0A9W7C7J1"/>
<evidence type="ECO:0000256" key="2">
    <source>
        <dbReference type="SAM" id="Phobius"/>
    </source>
</evidence>
<evidence type="ECO:0008006" key="5">
    <source>
        <dbReference type="Google" id="ProtNLM"/>
    </source>
</evidence>
<evidence type="ECO:0000256" key="1">
    <source>
        <dbReference type="SAM" id="MobiDB-lite"/>
    </source>
</evidence>
<reference evidence="4" key="1">
    <citation type="journal article" date="2023" name="Commun. Biol.">
        <title>Genome analysis of Parmales, the sister group of diatoms, reveals the evolutionary specialization of diatoms from phago-mixotrophs to photoautotrophs.</title>
        <authorList>
            <person name="Ban H."/>
            <person name="Sato S."/>
            <person name="Yoshikawa S."/>
            <person name="Yamada K."/>
            <person name="Nakamura Y."/>
            <person name="Ichinomiya M."/>
            <person name="Sato N."/>
            <person name="Blanc-Mathieu R."/>
            <person name="Endo H."/>
            <person name="Kuwata A."/>
            <person name="Ogata H."/>
        </authorList>
    </citation>
    <scope>NUCLEOTIDE SEQUENCE [LARGE SCALE GENOMIC DNA]</scope>
    <source>
        <strain evidence="4">NIES 3699</strain>
    </source>
</reference>
<feature type="transmembrane region" description="Helical" evidence="2">
    <location>
        <begin position="62"/>
        <end position="81"/>
    </location>
</feature>
<keyword evidence="4" id="KW-1185">Reference proteome</keyword>
<feature type="transmembrane region" description="Helical" evidence="2">
    <location>
        <begin position="34"/>
        <end position="50"/>
    </location>
</feature>
<keyword evidence="2" id="KW-0812">Transmembrane</keyword>
<keyword evidence="2" id="KW-0472">Membrane</keyword>
<feature type="compositionally biased region" description="Basic residues" evidence="1">
    <location>
        <begin position="190"/>
        <end position="204"/>
    </location>
</feature>
<sequence>MSYLASKFVDVFLEQMHGMSAGFNLAHLPREHCLHWWSGLSGVLFVLPAFSDNRMTKLGKFFWFLQAALSILADYVFIGRAHPIHGIDRYSATINCFRVLSVGYNASLYRHVYLAIVPLGIHLLARIAKQETAWHLWIFLHGWWHVTAPILIYWMYNDEQILFESKEKLKAAFQTMSKSKEKKTVSRSSSRGRSKTPTKSKSKSKSATVKRSTPKNSERGRSATPSARRSTRKRTGPDRGFFLSE</sequence>
<protein>
    <recommendedName>
        <fullName evidence="5">Transmembrane protein</fullName>
    </recommendedName>
</protein>
<keyword evidence="2" id="KW-1133">Transmembrane helix</keyword>
<name>A0A9W7C7J1_9STRA</name>
<feature type="transmembrane region" description="Helical" evidence="2">
    <location>
        <begin position="108"/>
        <end position="125"/>
    </location>
</feature>
<dbReference type="Proteomes" id="UP001165160">
    <property type="component" value="Unassembled WGS sequence"/>
</dbReference>